<protein>
    <submittedName>
        <fullName evidence="1">Uncharacterized protein</fullName>
    </submittedName>
</protein>
<reference evidence="1" key="1">
    <citation type="journal article" date="2021" name="PeerJ">
        <title>Extensive microbial diversity within the chicken gut microbiome revealed by metagenomics and culture.</title>
        <authorList>
            <person name="Gilroy R."/>
            <person name="Ravi A."/>
            <person name="Getino M."/>
            <person name="Pursley I."/>
            <person name="Horton D.L."/>
            <person name="Alikhan N.F."/>
            <person name="Baker D."/>
            <person name="Gharbi K."/>
            <person name="Hall N."/>
            <person name="Watson M."/>
            <person name="Adriaenssens E.M."/>
            <person name="Foster-Nyarko E."/>
            <person name="Jarju S."/>
            <person name="Secka A."/>
            <person name="Antonio M."/>
            <person name="Oren A."/>
            <person name="Chaudhuri R.R."/>
            <person name="La Ragione R."/>
            <person name="Hildebrand F."/>
            <person name="Pallen M.J."/>
        </authorList>
    </citation>
    <scope>NUCLEOTIDE SEQUENCE</scope>
    <source>
        <strain evidence="1">CHK186-16707</strain>
    </source>
</reference>
<name>A0A9D2HDB6_9BACT</name>
<dbReference type="EMBL" id="DXAN01000011">
    <property type="protein sequence ID" value="HJA08337.1"/>
    <property type="molecule type" value="Genomic_DNA"/>
</dbReference>
<comment type="caution">
    <text evidence="1">The sequence shown here is derived from an EMBL/GenBank/DDBJ whole genome shotgun (WGS) entry which is preliminary data.</text>
</comment>
<evidence type="ECO:0000313" key="2">
    <source>
        <dbReference type="Proteomes" id="UP000824225"/>
    </source>
</evidence>
<organism evidence="1 2">
    <name type="scientific">Candidatus Mailhella merdigallinarum</name>
    <dbReference type="NCBI Taxonomy" id="2838658"/>
    <lineage>
        <taxon>Bacteria</taxon>
        <taxon>Pseudomonadati</taxon>
        <taxon>Thermodesulfobacteriota</taxon>
        <taxon>Desulfovibrionia</taxon>
        <taxon>Desulfovibrionales</taxon>
        <taxon>Desulfovibrionaceae</taxon>
        <taxon>Mailhella</taxon>
    </lineage>
</organism>
<evidence type="ECO:0000313" key="1">
    <source>
        <dbReference type="EMBL" id="HJA08337.1"/>
    </source>
</evidence>
<gene>
    <name evidence="1" type="ORF">H9962_03995</name>
</gene>
<dbReference type="Proteomes" id="UP000824225">
    <property type="component" value="Unassembled WGS sequence"/>
</dbReference>
<reference evidence="1" key="2">
    <citation type="submission" date="2021-04" db="EMBL/GenBank/DDBJ databases">
        <authorList>
            <person name="Gilroy R."/>
        </authorList>
    </citation>
    <scope>NUCLEOTIDE SEQUENCE</scope>
    <source>
        <strain evidence="1">CHK186-16707</strain>
    </source>
</reference>
<dbReference type="AlphaFoldDB" id="A0A9D2HDB6"/>
<sequence>MKYLIVEDFSGQPVCFLFPRRVDHGDMRDQLPYGRVISAGFAELDDGRFLCSGGSQELKVTARPDEDAALLAEALRHRSDA</sequence>
<proteinExistence type="predicted"/>
<accession>A0A9D2HDB6</accession>